<reference evidence="3 4" key="1">
    <citation type="journal article" date="2015" name="Genome Biol. Evol.">
        <title>Comparative Genomics of a Bacterivorous Green Alga Reveals Evolutionary Causalities and Consequences of Phago-Mixotrophic Mode of Nutrition.</title>
        <authorList>
            <person name="Burns J.A."/>
            <person name="Paasch A."/>
            <person name="Narechania A."/>
            <person name="Kim E."/>
        </authorList>
    </citation>
    <scope>NUCLEOTIDE SEQUENCE [LARGE SCALE GENOMIC DNA]</scope>
    <source>
        <strain evidence="3 4">PLY_AMNH</strain>
    </source>
</reference>
<feature type="transmembrane region" description="Helical" evidence="2">
    <location>
        <begin position="88"/>
        <end position="106"/>
    </location>
</feature>
<gene>
    <name evidence="3" type="ORF">CYMTET_33141</name>
</gene>
<dbReference type="Proteomes" id="UP001190700">
    <property type="component" value="Unassembled WGS sequence"/>
</dbReference>
<name>A0AAE0FDN4_9CHLO</name>
<comment type="caution">
    <text evidence="3">The sequence shown here is derived from an EMBL/GenBank/DDBJ whole genome shotgun (WGS) entry which is preliminary data.</text>
</comment>
<keyword evidence="2" id="KW-0812">Transmembrane</keyword>
<keyword evidence="4" id="KW-1185">Reference proteome</keyword>
<feature type="region of interest" description="Disordered" evidence="1">
    <location>
        <begin position="1"/>
        <end position="21"/>
    </location>
</feature>
<evidence type="ECO:0000256" key="2">
    <source>
        <dbReference type="SAM" id="Phobius"/>
    </source>
</evidence>
<keyword evidence="2" id="KW-1133">Transmembrane helix</keyword>
<protein>
    <submittedName>
        <fullName evidence="3">Uncharacterized protein</fullName>
    </submittedName>
</protein>
<evidence type="ECO:0000313" key="3">
    <source>
        <dbReference type="EMBL" id="KAK3257785.1"/>
    </source>
</evidence>
<proteinExistence type="predicted"/>
<accession>A0AAE0FDN4</accession>
<sequence length="240" mass="27022">MVPEGSEIAVNNVEDDKRPKSITSENRSASILNVGHKVQKGQTASLWSDGARKAAAAGILTTEAHKSTLLIARQPLVTTLRKTIKRRANTAGFFFFVAYLTLYFGVISTQQNIPFAYELESAVIEAVDSSTFTDCGEEDCVRRNLYNLKTNDHLFSWLKYALAPKMLEKRLNPAKPDEHHQNYLLGFNRVMTGFRLVQTRRQVELDCQHSPKFKDWESICFGVGGITDETPFGPKHDPEK</sequence>
<evidence type="ECO:0000256" key="1">
    <source>
        <dbReference type="SAM" id="MobiDB-lite"/>
    </source>
</evidence>
<organism evidence="3 4">
    <name type="scientific">Cymbomonas tetramitiformis</name>
    <dbReference type="NCBI Taxonomy" id="36881"/>
    <lineage>
        <taxon>Eukaryota</taxon>
        <taxon>Viridiplantae</taxon>
        <taxon>Chlorophyta</taxon>
        <taxon>Pyramimonadophyceae</taxon>
        <taxon>Pyramimonadales</taxon>
        <taxon>Pyramimonadaceae</taxon>
        <taxon>Cymbomonas</taxon>
    </lineage>
</organism>
<dbReference type="AlphaFoldDB" id="A0AAE0FDN4"/>
<keyword evidence="2" id="KW-0472">Membrane</keyword>
<evidence type="ECO:0000313" key="4">
    <source>
        <dbReference type="Proteomes" id="UP001190700"/>
    </source>
</evidence>
<dbReference type="EMBL" id="LGRX02020116">
    <property type="protein sequence ID" value="KAK3257785.1"/>
    <property type="molecule type" value="Genomic_DNA"/>
</dbReference>